<dbReference type="Proteomes" id="UP000184241">
    <property type="component" value="Unassembled WGS sequence"/>
</dbReference>
<dbReference type="GO" id="GO:0003677">
    <property type="term" value="F:DNA binding"/>
    <property type="evidence" value="ECO:0007669"/>
    <property type="project" value="UniProtKB-KW"/>
</dbReference>
<dbReference type="AlphaFoldDB" id="A0A1M5ZQS5"/>
<protein>
    <submittedName>
        <fullName evidence="2">Uncharacterized protein</fullName>
    </submittedName>
</protein>
<dbReference type="Gene3D" id="1.10.150.130">
    <property type="match status" value="1"/>
</dbReference>
<name>A0A1M5ZQS5_9CLOT</name>
<organism evidence="2 3">
    <name type="scientific">Clostridium intestinale DSM 6191</name>
    <dbReference type="NCBI Taxonomy" id="1121320"/>
    <lineage>
        <taxon>Bacteria</taxon>
        <taxon>Bacillati</taxon>
        <taxon>Bacillota</taxon>
        <taxon>Clostridia</taxon>
        <taxon>Eubacteriales</taxon>
        <taxon>Clostridiaceae</taxon>
        <taxon>Clostridium</taxon>
    </lineage>
</organism>
<keyword evidence="1" id="KW-0238">DNA-binding</keyword>
<proteinExistence type="predicted"/>
<evidence type="ECO:0000313" key="3">
    <source>
        <dbReference type="Proteomes" id="UP000184241"/>
    </source>
</evidence>
<reference evidence="2 3" key="1">
    <citation type="submission" date="2016-11" db="EMBL/GenBank/DDBJ databases">
        <authorList>
            <person name="Jaros S."/>
            <person name="Januszkiewicz K."/>
            <person name="Wedrychowicz H."/>
        </authorList>
    </citation>
    <scope>NUCLEOTIDE SEQUENCE [LARGE SCALE GENOMIC DNA]</scope>
    <source>
        <strain evidence="2 3">DSM 6191</strain>
    </source>
</reference>
<accession>A0A1M5ZQS5</accession>
<dbReference type="EMBL" id="FQXU01000010">
    <property type="protein sequence ID" value="SHI26544.1"/>
    <property type="molecule type" value="Genomic_DNA"/>
</dbReference>
<dbReference type="RefSeq" id="WP_073021176.1">
    <property type="nucleotide sequence ID" value="NZ_FQXU01000010.1"/>
</dbReference>
<evidence type="ECO:0000256" key="1">
    <source>
        <dbReference type="ARBA" id="ARBA00023125"/>
    </source>
</evidence>
<evidence type="ECO:0000313" key="2">
    <source>
        <dbReference type="EMBL" id="SHI26544.1"/>
    </source>
</evidence>
<sequence>MEYYELKEQFLNNCTDGEFYDSSITTYKRKLDVFFEFLTDKYGINDTNYKVILKGIDSGIIAQSVEFYVDRYGISFKSTINTYISVIKSFFDYLSHHLYIVNEYFDSNIGYSHIKDTVNRKIKDLKLMEVSDKKPPSAEYIFLKALNACDNIIDNCDYEDFLLNKDKPKKSGIPELTSAIITKLVMFLGLKNQVIGSIKLGDYNEDLNTIKINKFSIHLPNKLAYQMKFYLKVRKLVIDDIDKGHPLFVRRYGEGIGTTYSTAFKVLKKTLGSSASEGLAKYTIIQMIKKGMNISLIKTLTKFGLDSCLQCQEIVSDEEINRDITVPNREVDSKIRNMDIYDIF</sequence>
<gene>
    <name evidence="2" type="ORF">SAMN02745941_03262</name>
</gene>
<dbReference type="InterPro" id="IPR010998">
    <property type="entry name" value="Integrase_recombinase_N"/>
</dbReference>